<dbReference type="PANTHER" id="PTHR31571:SF1">
    <property type="entry name" value="ALTERED INHERITANCE OF MITOCHONDRIA PROTEIN 6"/>
    <property type="match status" value="1"/>
</dbReference>
<feature type="chain" id="PRO_5012132428" description="Altered inheritance of mitochondria protein 6" evidence="2">
    <location>
        <begin position="51"/>
        <end position="317"/>
    </location>
</feature>
<dbReference type="Proteomes" id="UP000218944">
    <property type="component" value="Unassembled WGS sequence"/>
</dbReference>
<evidence type="ECO:0000256" key="2">
    <source>
        <dbReference type="SAM" id="SignalP"/>
    </source>
</evidence>
<dbReference type="Pfam" id="PF13653">
    <property type="entry name" value="GDPD_2"/>
    <property type="match status" value="1"/>
</dbReference>
<keyword evidence="2" id="KW-0732">Signal</keyword>
<evidence type="ECO:0000313" key="4">
    <source>
        <dbReference type="Proteomes" id="UP000218944"/>
    </source>
</evidence>
<dbReference type="CDD" id="cd08577">
    <property type="entry name" value="PI-PLCc_GDPD_SF_unchar3"/>
    <property type="match status" value="1"/>
</dbReference>
<evidence type="ECO:0000313" key="3">
    <source>
        <dbReference type="EMBL" id="PAU47094.1"/>
    </source>
</evidence>
<dbReference type="AlphaFoldDB" id="A0A2A2D6E7"/>
<dbReference type="InterPro" id="IPR039559">
    <property type="entry name" value="AIM6_PI-PLC-like_dom"/>
</dbReference>
<dbReference type="InterPro" id="IPR017946">
    <property type="entry name" value="PLC-like_Pdiesterase_TIM-brl"/>
</dbReference>
<reference evidence="3 4" key="1">
    <citation type="submission" date="2017-08" db="EMBL/GenBank/DDBJ databases">
        <title>Genome sequence of Streptomyces albireticuli NRRL B-1670.</title>
        <authorList>
            <person name="Graham D.E."/>
            <person name="Mahan K.M."/>
            <person name="Klingeman D.M."/>
            <person name="Hettich R.L."/>
            <person name="Parry R.J."/>
            <person name="Spain J.C."/>
        </authorList>
    </citation>
    <scope>NUCLEOTIDE SEQUENCE [LARGE SCALE GENOMIC DNA]</scope>
    <source>
        <strain evidence="3 4">NRRL B-1670</strain>
    </source>
</reference>
<dbReference type="GO" id="GO:0006629">
    <property type="term" value="P:lipid metabolic process"/>
    <property type="evidence" value="ECO:0007669"/>
    <property type="project" value="InterPro"/>
</dbReference>
<feature type="signal peptide" evidence="2">
    <location>
        <begin position="1"/>
        <end position="50"/>
    </location>
</feature>
<dbReference type="EMBL" id="NSJV01000403">
    <property type="protein sequence ID" value="PAU47094.1"/>
    <property type="molecule type" value="Genomic_DNA"/>
</dbReference>
<dbReference type="InterPro" id="IPR051236">
    <property type="entry name" value="HAT_RTT109-like"/>
</dbReference>
<comment type="caution">
    <text evidence="3">The sequence shown here is derived from an EMBL/GenBank/DDBJ whole genome shotgun (WGS) entry which is preliminary data.</text>
</comment>
<protein>
    <recommendedName>
        <fullName evidence="1">Altered inheritance of mitochondria protein 6</fullName>
    </recommendedName>
</protein>
<organism evidence="3 4">
    <name type="scientific">Streptomyces albireticuli</name>
    <dbReference type="NCBI Taxonomy" id="1940"/>
    <lineage>
        <taxon>Bacteria</taxon>
        <taxon>Bacillati</taxon>
        <taxon>Actinomycetota</taxon>
        <taxon>Actinomycetes</taxon>
        <taxon>Kitasatosporales</taxon>
        <taxon>Streptomycetaceae</taxon>
        <taxon>Streptomyces</taxon>
    </lineage>
</organism>
<keyword evidence="4" id="KW-1185">Reference proteome</keyword>
<sequence>MPPVAKPVAKPVVNSVNPVANPAASPRTRRAAVVTLGAALAGAFAGPALAAPTPRVEADAEAEARRLAGPPLGRAHAHNDYEHPHPLADALSHGFGSVEADIWLVGGKLLVAHDASGLDPTRTLESLYLEPLLRRVRAGHGRVYEGYDLSLQLLVDIKTAGAPTYRELARHLRRYRSMLSSCVGERVRRGAVTAVVSGDRGARVPMATERVRRAFYDARLADLGTGVPASFAPLVSDNWNTKFSWQGVGPMPGPERAELARVVSLAHAEHRRVRFWATPDRPGPAREAVWRELLAAGADHLNTDDLAGLEAFLRAAG</sequence>
<accession>A0A2A2D6E7</accession>
<name>A0A2A2D6E7_9ACTN</name>
<proteinExistence type="predicted"/>
<dbReference type="PANTHER" id="PTHR31571">
    <property type="entry name" value="ALTERED INHERITANCE OF MITOCHONDRIA PROTEIN 6"/>
    <property type="match status" value="1"/>
</dbReference>
<dbReference type="GO" id="GO:0008081">
    <property type="term" value="F:phosphoric diester hydrolase activity"/>
    <property type="evidence" value="ECO:0007669"/>
    <property type="project" value="InterPro"/>
</dbReference>
<gene>
    <name evidence="3" type="ORF">CK936_20540</name>
</gene>
<dbReference type="SUPFAM" id="SSF51695">
    <property type="entry name" value="PLC-like phosphodiesterases"/>
    <property type="match status" value="1"/>
</dbReference>
<evidence type="ECO:0000256" key="1">
    <source>
        <dbReference type="ARBA" id="ARBA00014286"/>
    </source>
</evidence>